<dbReference type="OrthoDB" id="9808408at2"/>
<dbReference type="PANTHER" id="PTHR43065:SF42">
    <property type="entry name" value="TWO-COMPONENT SENSOR PPRA"/>
    <property type="match status" value="1"/>
</dbReference>
<dbReference type="PRINTS" id="PR01033">
    <property type="entry name" value="PHYTOCHROME"/>
</dbReference>
<dbReference type="InterPro" id="IPR013515">
    <property type="entry name" value="Phytochrome_cen-reg"/>
</dbReference>
<dbReference type="Pfam" id="PF00360">
    <property type="entry name" value="PHY"/>
    <property type="match status" value="1"/>
</dbReference>
<dbReference type="Pfam" id="PF01590">
    <property type="entry name" value="GAF"/>
    <property type="match status" value="1"/>
</dbReference>
<dbReference type="InterPro" id="IPR053587">
    <property type="entry name" value="Bacterial_phytochrome-like"/>
</dbReference>
<feature type="domain" description="Phytochrome chromophore attachment site" evidence="5">
    <location>
        <begin position="146"/>
        <end position="288"/>
    </location>
</feature>
<dbReference type="SUPFAM" id="SSF55781">
    <property type="entry name" value="GAF domain-like"/>
    <property type="match status" value="2"/>
</dbReference>
<dbReference type="InterPro" id="IPR016132">
    <property type="entry name" value="Phyto_chromo_attachment"/>
</dbReference>
<accession>A0A4Q8LAT8</accession>
<dbReference type="EMBL" id="SHMC01000003">
    <property type="protein sequence ID" value="TAA25772.1"/>
    <property type="molecule type" value="Genomic_DNA"/>
</dbReference>
<protein>
    <submittedName>
        <fullName evidence="6">GAF domain-containing protein</fullName>
    </submittedName>
</protein>
<dbReference type="Gene3D" id="3.30.450.20">
    <property type="entry name" value="PAS domain"/>
    <property type="match status" value="2"/>
</dbReference>
<evidence type="ECO:0000256" key="3">
    <source>
        <dbReference type="ARBA" id="ARBA00022991"/>
    </source>
</evidence>
<evidence type="ECO:0000256" key="2">
    <source>
        <dbReference type="ARBA" id="ARBA00022606"/>
    </source>
</evidence>
<dbReference type="GO" id="GO:0009881">
    <property type="term" value="F:photoreceptor activity"/>
    <property type="evidence" value="ECO:0007669"/>
    <property type="project" value="UniProtKB-KW"/>
</dbReference>
<dbReference type="InterPro" id="IPR003018">
    <property type="entry name" value="GAF"/>
</dbReference>
<dbReference type="AlphaFoldDB" id="A0A4Q8LAT8"/>
<keyword evidence="1" id="KW-0600">Photoreceptor protein</keyword>
<reference evidence="6 7" key="1">
    <citation type="submission" date="2019-02" db="EMBL/GenBank/DDBJ databases">
        <title>WGS of Pseudoxanthomonas species novum from clinical isolates.</title>
        <authorList>
            <person name="Bernier A.-M."/>
            <person name="Bernard K."/>
            <person name="Vachon A."/>
        </authorList>
    </citation>
    <scope>NUCLEOTIDE SEQUENCE [LARGE SCALE GENOMIC DNA]</scope>
    <source>
        <strain evidence="6 7">NML171200</strain>
    </source>
</reference>
<keyword evidence="2" id="KW-0716">Sensory transduction</keyword>
<dbReference type="InterPro" id="IPR013654">
    <property type="entry name" value="PAS_2"/>
</dbReference>
<dbReference type="GO" id="GO:0006355">
    <property type="term" value="P:regulation of DNA-templated transcription"/>
    <property type="evidence" value="ECO:0007669"/>
    <property type="project" value="InterPro"/>
</dbReference>
<dbReference type="Gene3D" id="3.30.450.270">
    <property type="match status" value="1"/>
</dbReference>
<keyword evidence="3" id="KW-0157">Chromophore</keyword>
<dbReference type="NCBIfam" id="NF041576">
    <property type="entry name" value="bacphytchrmBphP"/>
    <property type="match status" value="1"/>
</dbReference>
<dbReference type="InterPro" id="IPR029016">
    <property type="entry name" value="GAF-like_dom_sf"/>
</dbReference>
<comment type="caution">
    <text evidence="6">The sequence shown here is derived from an EMBL/GenBank/DDBJ whole genome shotgun (WGS) entry which is preliminary data.</text>
</comment>
<evidence type="ECO:0000313" key="6">
    <source>
        <dbReference type="EMBL" id="TAA25772.1"/>
    </source>
</evidence>
<dbReference type="Gene3D" id="3.30.450.40">
    <property type="match status" value="1"/>
</dbReference>
<dbReference type="PANTHER" id="PTHR43065">
    <property type="entry name" value="SENSOR HISTIDINE KINASE"/>
    <property type="match status" value="1"/>
</dbReference>
<organism evidence="6 7">
    <name type="scientific">Pseudoxanthomonas winnipegensis</name>
    <dbReference type="NCBI Taxonomy" id="2480810"/>
    <lineage>
        <taxon>Bacteria</taxon>
        <taxon>Pseudomonadati</taxon>
        <taxon>Pseudomonadota</taxon>
        <taxon>Gammaproteobacteria</taxon>
        <taxon>Lysobacterales</taxon>
        <taxon>Lysobacteraceae</taxon>
        <taxon>Pseudoxanthomonas</taxon>
    </lineage>
</organism>
<dbReference type="InterPro" id="IPR001294">
    <property type="entry name" value="Phytochrome"/>
</dbReference>
<evidence type="ECO:0000313" key="7">
    <source>
        <dbReference type="Proteomes" id="UP000292627"/>
    </source>
</evidence>
<dbReference type="SMART" id="SM00065">
    <property type="entry name" value="GAF"/>
    <property type="match status" value="1"/>
</dbReference>
<dbReference type="Proteomes" id="UP000292627">
    <property type="component" value="Unassembled WGS sequence"/>
</dbReference>
<keyword evidence="4" id="KW-0675">Receptor</keyword>
<gene>
    <name evidence="6" type="ORF">EA660_10070</name>
</gene>
<dbReference type="RefSeq" id="WP_130551390.1">
    <property type="nucleotide sequence ID" value="NZ_SHMC01000003.1"/>
</dbReference>
<evidence type="ECO:0000256" key="4">
    <source>
        <dbReference type="ARBA" id="ARBA00023170"/>
    </source>
</evidence>
<dbReference type="InterPro" id="IPR043150">
    <property type="entry name" value="Phytochrome_PHY_sf"/>
</dbReference>
<dbReference type="Pfam" id="PF13426">
    <property type="entry name" value="PAS_9"/>
    <property type="match status" value="1"/>
</dbReference>
<sequence>MTLSPDTLDLDACAREPIHIPGSVQPYGALLVIEPSSGRVLQASGTAAELLGVPHAQVIGQRWDALLTLEARTLPAADAVGEPLHLAHEPVAFPQRVEAPDQAYVAAWHLSPGQWLVEIEPRDSQASDAGVRDVLPVLRLVERDRHIHEASLRVAREIHAQLGYDRVMVYRFDNDWNGDVIAEARRPELEAYLGLHYPATDIPSQARALYMRNRVRQIAHVGYRPSPIEPPLDPRDHAPVDLSDVSIRSVSPVHLEYLGNMGVSATLVTSIVVNDALWGLIACHHYAPLFASHAMRDVADALTRGLAARIGALQAVERARTETVLHTVREKLITAFNDADTLSSEMLTELAPELMDVVDADGVAIYQGEEVIGYGTLPSIEDLARIRRQIEARDDEVLREGVVGALHVDAIGRAFPELADLAPLAAGLIFVPLMPLARSALLWTRREQIETINWAGNPELAKLVDIPNSRLSPRKSFDLWQQTVRGQARPWSPLHLESARSLRVLIELMERKRVQQDFGLLEASLARLRHGVAIIERGPTGIGRVLFANDAFAHLADEDASGMIGRDMRALLDPSVSEAQLQALKQGLRARAPSNAVLPLRVANAEPVLQQFDFEPLPVGHGREVSHWLLQLRDPD</sequence>
<name>A0A4Q8LAT8_9GAMM</name>
<dbReference type="InterPro" id="IPR035965">
    <property type="entry name" value="PAS-like_dom_sf"/>
</dbReference>
<dbReference type="SUPFAM" id="SSF55785">
    <property type="entry name" value="PYP-like sensor domain (PAS domain)"/>
    <property type="match status" value="2"/>
</dbReference>
<dbReference type="GO" id="GO:0009584">
    <property type="term" value="P:detection of visible light"/>
    <property type="evidence" value="ECO:0007669"/>
    <property type="project" value="InterPro"/>
</dbReference>
<evidence type="ECO:0000259" key="5">
    <source>
        <dbReference type="PROSITE" id="PS50046"/>
    </source>
</evidence>
<proteinExistence type="predicted"/>
<dbReference type="InterPro" id="IPR000014">
    <property type="entry name" value="PAS"/>
</dbReference>
<dbReference type="PROSITE" id="PS50046">
    <property type="entry name" value="PHYTOCHROME_2"/>
    <property type="match status" value="1"/>
</dbReference>
<dbReference type="Pfam" id="PF08446">
    <property type="entry name" value="PAS_2"/>
    <property type="match status" value="1"/>
</dbReference>
<evidence type="ECO:0000256" key="1">
    <source>
        <dbReference type="ARBA" id="ARBA00022543"/>
    </source>
</evidence>